<feature type="transmembrane region" description="Helical" evidence="8">
    <location>
        <begin position="193"/>
        <end position="212"/>
    </location>
</feature>
<organism evidence="9 12">
    <name type="scientific">Pediococcus parvulus</name>
    <dbReference type="NCBI Taxonomy" id="54062"/>
    <lineage>
        <taxon>Bacteria</taxon>
        <taxon>Bacillati</taxon>
        <taxon>Bacillota</taxon>
        <taxon>Bacilli</taxon>
        <taxon>Lactobacillales</taxon>
        <taxon>Lactobacillaceae</taxon>
        <taxon>Pediococcus</taxon>
    </lineage>
</organism>
<dbReference type="GeneID" id="93382203"/>
<evidence type="ECO:0000256" key="7">
    <source>
        <dbReference type="ARBA" id="ARBA00023136"/>
    </source>
</evidence>
<keyword evidence="11" id="KW-1185">Reference proteome</keyword>
<comment type="similarity">
    <text evidence="2 8">Belongs to the 4-toluene sulfonate uptake permease (TSUP) (TC 2.A.102) family.</text>
</comment>
<dbReference type="RefSeq" id="WP_068806759.1">
    <property type="nucleotide sequence ID" value="NZ_LXND01000051.1"/>
</dbReference>
<evidence type="ECO:0000256" key="5">
    <source>
        <dbReference type="ARBA" id="ARBA00022692"/>
    </source>
</evidence>
<feature type="transmembrane region" description="Helical" evidence="8">
    <location>
        <begin position="124"/>
        <end position="152"/>
    </location>
</feature>
<evidence type="ECO:0000256" key="8">
    <source>
        <dbReference type="RuleBase" id="RU363041"/>
    </source>
</evidence>
<dbReference type="Pfam" id="PF01925">
    <property type="entry name" value="TauE"/>
    <property type="match status" value="1"/>
</dbReference>
<dbReference type="InterPro" id="IPR052017">
    <property type="entry name" value="TSUP"/>
</dbReference>
<evidence type="ECO:0000313" key="9">
    <source>
        <dbReference type="EMBL" id="MDV7693920.1"/>
    </source>
</evidence>
<feature type="transmembrane region" description="Helical" evidence="8">
    <location>
        <begin position="34"/>
        <end position="57"/>
    </location>
</feature>
<evidence type="ECO:0000256" key="3">
    <source>
        <dbReference type="ARBA" id="ARBA00022448"/>
    </source>
</evidence>
<dbReference type="InterPro" id="IPR002781">
    <property type="entry name" value="TM_pro_TauE-like"/>
</dbReference>
<dbReference type="EMBL" id="LXND01000051">
    <property type="protein sequence ID" value="OAD63988.1"/>
    <property type="molecule type" value="Genomic_DNA"/>
</dbReference>
<evidence type="ECO:0000256" key="4">
    <source>
        <dbReference type="ARBA" id="ARBA00022475"/>
    </source>
</evidence>
<evidence type="ECO:0000313" key="12">
    <source>
        <dbReference type="Proteomes" id="UP001275867"/>
    </source>
</evidence>
<evidence type="ECO:0000256" key="6">
    <source>
        <dbReference type="ARBA" id="ARBA00022989"/>
    </source>
</evidence>
<reference evidence="9" key="2">
    <citation type="submission" date="2019-10" db="EMBL/GenBank/DDBJ databases">
        <title>Malate fermentation in French cider.</title>
        <authorList>
            <person name="Cousin F.J."/>
            <person name="Medina Fernandez S."/>
            <person name="Misery B."/>
            <person name="Laplace J.-M."/>
            <person name="Cretenet M."/>
        </authorList>
    </citation>
    <scope>NUCLEOTIDE SEQUENCE</scope>
    <source>
        <strain evidence="9">UCMA15901</strain>
    </source>
</reference>
<dbReference type="GO" id="GO:0005886">
    <property type="term" value="C:plasma membrane"/>
    <property type="evidence" value="ECO:0007669"/>
    <property type="project" value="UniProtKB-SubCell"/>
</dbReference>
<dbReference type="PANTHER" id="PTHR30269">
    <property type="entry name" value="TRANSMEMBRANE PROTEIN YFCA"/>
    <property type="match status" value="1"/>
</dbReference>
<evidence type="ECO:0000313" key="11">
    <source>
        <dbReference type="Proteomes" id="UP000077280"/>
    </source>
</evidence>
<dbReference type="EMBL" id="WERX01000007">
    <property type="protein sequence ID" value="MDV7693920.1"/>
    <property type="molecule type" value="Genomic_DNA"/>
</dbReference>
<comment type="subcellular location">
    <subcellularLocation>
        <location evidence="1 8">Cell membrane</location>
        <topology evidence="1 8">Multi-pass membrane protein</topology>
    </subcellularLocation>
</comment>
<evidence type="ECO:0000256" key="1">
    <source>
        <dbReference type="ARBA" id="ARBA00004651"/>
    </source>
</evidence>
<dbReference type="PANTHER" id="PTHR30269:SF37">
    <property type="entry name" value="MEMBRANE TRANSPORTER PROTEIN"/>
    <property type="match status" value="1"/>
</dbReference>
<dbReference type="AlphaFoldDB" id="A0AAP5WFM6"/>
<name>A0AAP5WFM6_9LACO</name>
<reference evidence="10 11" key="1">
    <citation type="submission" date="2016-05" db="EMBL/GenBank/DDBJ databases">
        <title>Draft genome sequence of Pediococcus parvulus 2.6, a probiotic beta-glucan producer strain.</title>
        <authorList>
            <person name="Mohedano M.L."/>
            <person name="Perez-Ramos A."/>
            <person name="Duenas M.T."/>
            <person name="Lamontanara A."/>
            <person name="Orru L."/>
            <person name="Spano G."/>
            <person name="Capozzi V."/>
            <person name="Lopez P."/>
        </authorList>
    </citation>
    <scope>NUCLEOTIDE SEQUENCE [LARGE SCALE GENOMIC DNA]</scope>
    <source>
        <strain evidence="10 11">2.6</strain>
    </source>
</reference>
<protein>
    <recommendedName>
        <fullName evidence="8">Probable membrane transporter protein</fullName>
    </recommendedName>
</protein>
<keyword evidence="3" id="KW-0813">Transport</keyword>
<sequence length="238" mass="26381">MTWLLIFFPAMVAGFVQGLTGFGAVIVMMTIFPFILPIAPAAGIAGLSMLASMVGLTYRYRHEFKLKRVVVPFIIYAAVATWSVHLSSVLDTHVMRVLLGCLLVALCLYFTLFKNAGDRKYPWYIAVCFMVISGFFNGLLGIGGPLMALYFLSLSTSIPEYTASIQGFFLIDAFYINSVRVANGILDVHDVPYILVGMIAAGIGTILAARVANKLDDQTFRKWIYRFIGLSGIYYLFF</sequence>
<keyword evidence="5 8" id="KW-0812">Transmembrane</keyword>
<evidence type="ECO:0000256" key="2">
    <source>
        <dbReference type="ARBA" id="ARBA00009142"/>
    </source>
</evidence>
<keyword evidence="7 8" id="KW-0472">Membrane</keyword>
<keyword evidence="6 8" id="KW-1133">Transmembrane helix</keyword>
<proteinExistence type="inferred from homology"/>
<gene>
    <name evidence="10" type="ORF">A7K95_07095</name>
    <name evidence="9" type="ORF">GA842_03290</name>
</gene>
<keyword evidence="4 8" id="KW-1003">Cell membrane</keyword>
<evidence type="ECO:0000313" key="10">
    <source>
        <dbReference type="EMBL" id="OAD63988.1"/>
    </source>
</evidence>
<dbReference type="Proteomes" id="UP000077280">
    <property type="component" value="Unassembled WGS sequence"/>
</dbReference>
<feature type="transmembrane region" description="Helical" evidence="8">
    <location>
        <begin position="93"/>
        <end position="112"/>
    </location>
</feature>
<dbReference type="Proteomes" id="UP001275867">
    <property type="component" value="Unassembled WGS sequence"/>
</dbReference>
<feature type="transmembrane region" description="Helical" evidence="8">
    <location>
        <begin position="69"/>
        <end position="87"/>
    </location>
</feature>
<comment type="caution">
    <text evidence="9">The sequence shown here is derived from an EMBL/GenBank/DDBJ whole genome shotgun (WGS) entry which is preliminary data.</text>
</comment>
<accession>A0AAP5WFM6</accession>